<feature type="transmembrane region" description="Helical" evidence="8">
    <location>
        <begin position="237"/>
        <end position="261"/>
    </location>
</feature>
<dbReference type="InterPro" id="IPR036259">
    <property type="entry name" value="MFS_trans_sf"/>
</dbReference>
<evidence type="ECO:0000256" key="2">
    <source>
        <dbReference type="ARBA" id="ARBA00007520"/>
    </source>
</evidence>
<feature type="transmembrane region" description="Helical" evidence="8">
    <location>
        <begin position="347"/>
        <end position="366"/>
    </location>
</feature>
<sequence>MTATTDTPNSAGFTHRQILTILSGLMLGMLLGALDQTIVSTSIRTIADDLQGYSLQAWVTTAYLITATLATPLYGKLSDMYGRKPFYLAAITLFIAGSLMCTLAQSMYQLAAARAFQGLGAGGLMSLALTILGDIVSPRERARYQGYFLAVFGTSSVVGPVLGGLISGQNEILGITGWRWVFLVNVPIGLVALAVVSRVLRLPKVERSRVPVDWFGVLMLAIGIVPLLVVAEQGREWGWSSGGSLACYLIGALGILGFIAVEARQGDAALIPLRTFKNSTFALGVVISFVVGMAMFGGITLLPQYLQVVQGSSPTLAGMQMLPLVLGMMTASIISGQLISRTGRYRWFPPIGAVLVTLGMFLLHLVSADTELWVVMVFMAITGLGLGNLMQPLMLALQNALPPKDMGVSTAAATFFRQIGGTLGVAVFLSILFSQLTPNISDELRAASARPEFQAAVVAGARSDNPADRALATGLARQDHSAAGEVMQDSSIIQQLDPTLAAPFKAGFADAMDTVFLVAAGVSVIALLLVAFWKEVPLRTAGGIQARTEAERTEAEVTAAAKTIA</sequence>
<dbReference type="Pfam" id="PF07690">
    <property type="entry name" value="MFS_1"/>
    <property type="match status" value="1"/>
</dbReference>
<dbReference type="InterPro" id="IPR011701">
    <property type="entry name" value="MFS"/>
</dbReference>
<evidence type="ECO:0000256" key="1">
    <source>
        <dbReference type="ARBA" id="ARBA00004651"/>
    </source>
</evidence>
<feature type="transmembrane region" description="Helical" evidence="8">
    <location>
        <begin position="281"/>
        <end position="301"/>
    </location>
</feature>
<evidence type="ECO:0000256" key="6">
    <source>
        <dbReference type="ARBA" id="ARBA00022989"/>
    </source>
</evidence>
<feature type="transmembrane region" description="Helical" evidence="8">
    <location>
        <begin position="178"/>
        <end position="200"/>
    </location>
</feature>
<accession>A0A378Y797</accession>
<feature type="transmembrane region" description="Helical" evidence="8">
    <location>
        <begin position="86"/>
        <end position="108"/>
    </location>
</feature>
<feature type="transmembrane region" description="Helical" evidence="8">
    <location>
        <begin position="514"/>
        <end position="533"/>
    </location>
</feature>
<dbReference type="EMBL" id="UGRY01000002">
    <property type="protein sequence ID" value="SUA72964.1"/>
    <property type="molecule type" value="Genomic_DNA"/>
</dbReference>
<dbReference type="NCBIfam" id="TIGR00711">
    <property type="entry name" value="efflux_EmrB"/>
    <property type="match status" value="1"/>
</dbReference>
<evidence type="ECO:0000313" key="10">
    <source>
        <dbReference type="EMBL" id="SUA72964.1"/>
    </source>
</evidence>
<feature type="transmembrane region" description="Helical" evidence="8">
    <location>
        <begin position="212"/>
        <end position="231"/>
    </location>
</feature>
<protein>
    <submittedName>
        <fullName evidence="10">Multidrug-efflux transporter 3</fullName>
    </submittedName>
</protein>
<comment type="similarity">
    <text evidence="2">Belongs to the major facilitator superfamily. TCR/Tet family.</text>
</comment>
<feature type="transmembrane region" description="Helical" evidence="8">
    <location>
        <begin position="321"/>
        <end position="340"/>
    </location>
</feature>
<name>A0A378Y797_9NOCA</name>
<comment type="subcellular location">
    <subcellularLocation>
        <location evidence="1">Cell membrane</location>
        <topology evidence="1">Multi-pass membrane protein</topology>
    </subcellularLocation>
</comment>
<organism evidence="10 11">
    <name type="scientific">Nocardia otitidiscaviarum</name>
    <dbReference type="NCBI Taxonomy" id="1823"/>
    <lineage>
        <taxon>Bacteria</taxon>
        <taxon>Bacillati</taxon>
        <taxon>Actinomycetota</taxon>
        <taxon>Actinomycetes</taxon>
        <taxon>Mycobacteriales</taxon>
        <taxon>Nocardiaceae</taxon>
        <taxon>Nocardia</taxon>
    </lineage>
</organism>
<dbReference type="PANTHER" id="PTHR23501:SF197">
    <property type="entry name" value="COMD"/>
    <property type="match status" value="1"/>
</dbReference>
<dbReference type="OrthoDB" id="7375466at2"/>
<proteinExistence type="inferred from homology"/>
<dbReference type="Gene3D" id="1.20.1720.10">
    <property type="entry name" value="Multidrug resistance protein D"/>
    <property type="match status" value="1"/>
</dbReference>
<keyword evidence="7 8" id="KW-0472">Membrane</keyword>
<dbReference type="Proteomes" id="UP000255467">
    <property type="component" value="Unassembled WGS sequence"/>
</dbReference>
<feature type="transmembrane region" description="Helical" evidence="8">
    <location>
        <begin position="411"/>
        <end position="433"/>
    </location>
</feature>
<keyword evidence="3" id="KW-0813">Transport</keyword>
<evidence type="ECO:0000256" key="7">
    <source>
        <dbReference type="ARBA" id="ARBA00023136"/>
    </source>
</evidence>
<keyword evidence="4" id="KW-1003">Cell membrane</keyword>
<feature type="domain" description="Major facilitator superfamily (MFS) profile" evidence="9">
    <location>
        <begin position="21"/>
        <end position="538"/>
    </location>
</feature>
<dbReference type="CDD" id="cd17502">
    <property type="entry name" value="MFS_Azr1_MDR_like"/>
    <property type="match status" value="1"/>
</dbReference>
<keyword evidence="6 8" id="KW-1133">Transmembrane helix</keyword>
<evidence type="ECO:0000259" key="9">
    <source>
        <dbReference type="PROSITE" id="PS50850"/>
    </source>
</evidence>
<dbReference type="SUPFAM" id="SSF103473">
    <property type="entry name" value="MFS general substrate transporter"/>
    <property type="match status" value="1"/>
</dbReference>
<dbReference type="InterPro" id="IPR020846">
    <property type="entry name" value="MFS_dom"/>
</dbReference>
<feature type="transmembrane region" description="Helical" evidence="8">
    <location>
        <begin position="114"/>
        <end position="135"/>
    </location>
</feature>
<gene>
    <name evidence="10" type="primary">bmr3_1</name>
    <name evidence="10" type="ORF">NCTC1934_00396</name>
</gene>
<dbReference type="PROSITE" id="PS50850">
    <property type="entry name" value="MFS"/>
    <property type="match status" value="1"/>
</dbReference>
<dbReference type="RefSeq" id="WP_039816662.1">
    <property type="nucleotide sequence ID" value="NZ_UGRY01000002.1"/>
</dbReference>
<evidence type="ECO:0000256" key="4">
    <source>
        <dbReference type="ARBA" id="ARBA00022475"/>
    </source>
</evidence>
<reference evidence="10 11" key="1">
    <citation type="submission" date="2018-06" db="EMBL/GenBank/DDBJ databases">
        <authorList>
            <consortium name="Pathogen Informatics"/>
            <person name="Doyle S."/>
        </authorList>
    </citation>
    <scope>NUCLEOTIDE SEQUENCE [LARGE SCALE GENOMIC DNA]</scope>
    <source>
        <strain evidence="10 11">NCTC1934</strain>
    </source>
</reference>
<evidence type="ECO:0000256" key="8">
    <source>
        <dbReference type="SAM" id="Phobius"/>
    </source>
</evidence>
<feature type="transmembrane region" description="Helical" evidence="8">
    <location>
        <begin position="147"/>
        <end position="166"/>
    </location>
</feature>
<keyword evidence="11" id="KW-1185">Reference proteome</keyword>
<dbReference type="GO" id="GO:0005886">
    <property type="term" value="C:plasma membrane"/>
    <property type="evidence" value="ECO:0007669"/>
    <property type="project" value="UniProtKB-SubCell"/>
</dbReference>
<dbReference type="PANTHER" id="PTHR23501">
    <property type="entry name" value="MAJOR FACILITATOR SUPERFAMILY"/>
    <property type="match status" value="1"/>
</dbReference>
<dbReference type="GO" id="GO:0022857">
    <property type="term" value="F:transmembrane transporter activity"/>
    <property type="evidence" value="ECO:0007669"/>
    <property type="project" value="InterPro"/>
</dbReference>
<dbReference type="STRING" id="1406858.GCA_000710895_01574"/>
<feature type="transmembrane region" description="Helical" evidence="8">
    <location>
        <begin position="55"/>
        <end position="74"/>
    </location>
</feature>
<dbReference type="Gene3D" id="1.20.1250.20">
    <property type="entry name" value="MFS general substrate transporter like domains"/>
    <property type="match status" value="1"/>
</dbReference>
<evidence type="ECO:0000256" key="5">
    <source>
        <dbReference type="ARBA" id="ARBA00022692"/>
    </source>
</evidence>
<feature type="transmembrane region" description="Helical" evidence="8">
    <location>
        <begin position="21"/>
        <end position="43"/>
    </location>
</feature>
<evidence type="ECO:0000313" key="11">
    <source>
        <dbReference type="Proteomes" id="UP000255467"/>
    </source>
</evidence>
<keyword evidence="5 8" id="KW-0812">Transmembrane</keyword>
<dbReference type="FunFam" id="1.20.1720.10:FF:000004">
    <property type="entry name" value="EmrB/QacA family drug resistance transporter"/>
    <property type="match status" value="1"/>
</dbReference>
<dbReference type="InterPro" id="IPR004638">
    <property type="entry name" value="EmrB-like"/>
</dbReference>
<feature type="transmembrane region" description="Helical" evidence="8">
    <location>
        <begin position="372"/>
        <end position="390"/>
    </location>
</feature>
<evidence type="ECO:0000256" key="3">
    <source>
        <dbReference type="ARBA" id="ARBA00022448"/>
    </source>
</evidence>
<dbReference type="AlphaFoldDB" id="A0A378Y797"/>